<name>A0A7S2Q919_9DINO</name>
<organism evidence="1">
    <name type="scientific">Zooxanthella nutricula</name>
    <dbReference type="NCBI Taxonomy" id="1333877"/>
    <lineage>
        <taxon>Eukaryota</taxon>
        <taxon>Sar</taxon>
        <taxon>Alveolata</taxon>
        <taxon>Dinophyceae</taxon>
        <taxon>Peridiniales</taxon>
        <taxon>Peridiniales incertae sedis</taxon>
        <taxon>Zooxanthella</taxon>
    </lineage>
</organism>
<dbReference type="EMBL" id="HBGW01085098">
    <property type="protein sequence ID" value="CAD9636111.1"/>
    <property type="molecule type" value="Transcribed_RNA"/>
</dbReference>
<gene>
    <name evidence="1" type="ORF">BRAN1462_LOCUS53933</name>
</gene>
<reference evidence="1" key="1">
    <citation type="submission" date="2021-01" db="EMBL/GenBank/DDBJ databases">
        <authorList>
            <person name="Corre E."/>
            <person name="Pelletier E."/>
            <person name="Niang G."/>
            <person name="Scheremetjew M."/>
            <person name="Finn R."/>
            <person name="Kale V."/>
            <person name="Holt S."/>
            <person name="Cochrane G."/>
            <person name="Meng A."/>
            <person name="Brown T."/>
            <person name="Cohen L."/>
        </authorList>
    </citation>
    <scope>NUCLEOTIDE SEQUENCE</scope>
    <source>
        <strain evidence="1">RCC3387</strain>
    </source>
</reference>
<protein>
    <submittedName>
        <fullName evidence="1">Uncharacterized protein</fullName>
    </submittedName>
</protein>
<evidence type="ECO:0000313" key="1">
    <source>
        <dbReference type="EMBL" id="CAD9636111.1"/>
    </source>
</evidence>
<sequence length="622" mass="70756">MFTDPPLPYIVCKGRIVTVRNPACGQEMQGLRTVAGMPLELWDEPAKHQSLLPKSFRGIGCVIGYFYQVHHESVGHLEQLERHFEDATGRTPAPAVNPRRRVVIFVQLPSTLGGDVRRFARRRSSGAMEMPTESVTVIDAANGAEQDNTPIYEWWLGPAPPQHLVQSPPEGRWKPYHPQVCRRLEAAYQNNHSFRSGEAPTDVDGVRYMMQHVIAERPFDYFGAPSREPFLAENKVTVDHPCFSAMDRASQNCFMQFQKGNPQRRRPARRRPDASEIAKRAVMTGHPCSICFSEDGQLTGCNNAHVICKQCLCMGLRTICGDTLVWDNLLCGCFSKTTRKALLTLAEHADVSVQDRITSPPKDELERQDFESEMQLMRRQFDLGAGDIPSNVFFEKMREWFKKVFIHDVGHLYHACQHPSCANKMENWILKDQFESEYQARGCTTWVCPEGHRNSVLPSAEEIDDMNRNLLLHPEYYIESAYYSQCPLRRYRLCQDCLVGGVLMLAMHGGECKQWPGYGRGHHHVFCFACARPWGDTSTSARCSHTATDCRDPGIQQVRRRDNELEVGYVDGKQYINWLKGYASAAPPTRFLRGEEPGMQRQRRLGLTDTKELLAESRKGTS</sequence>
<proteinExistence type="predicted"/>
<dbReference type="AlphaFoldDB" id="A0A7S2Q919"/>
<accession>A0A7S2Q919</accession>